<proteinExistence type="predicted"/>
<comment type="caution">
    <text evidence="1">The sequence shown here is derived from an EMBL/GenBank/DDBJ whole genome shotgun (WGS) entry which is preliminary data.</text>
</comment>
<protein>
    <submittedName>
        <fullName evidence="1">Uncharacterized protein</fullName>
    </submittedName>
</protein>
<reference evidence="1 2" key="1">
    <citation type="submission" date="2020-02" db="EMBL/GenBank/DDBJ databases">
        <authorList>
            <person name="Ma Q."/>
            <person name="Huang Y."/>
            <person name="Song X."/>
            <person name="Pei D."/>
        </authorList>
    </citation>
    <scope>NUCLEOTIDE SEQUENCE [LARGE SCALE GENOMIC DNA]</scope>
    <source>
        <strain evidence="1">Sxm20200214</strain>
        <tissue evidence="1">Leaf</tissue>
    </source>
</reference>
<gene>
    <name evidence="1" type="ORF">Bca52824_021911</name>
</gene>
<name>A0A8X7VFP8_BRACI</name>
<keyword evidence="2" id="KW-1185">Reference proteome</keyword>
<accession>A0A8X7VFP8</accession>
<dbReference type="AlphaFoldDB" id="A0A8X7VFP8"/>
<dbReference type="Proteomes" id="UP000886595">
    <property type="component" value="Unassembled WGS sequence"/>
</dbReference>
<dbReference type="EMBL" id="JAAMPC010000005">
    <property type="protein sequence ID" value="KAG2310354.1"/>
    <property type="molecule type" value="Genomic_DNA"/>
</dbReference>
<sequence length="164" mass="17481">MKLGCVQYLPPDVQIGDLLMGWHSIAVGAWGGASACVLADGYTNLSLTLVFGRLVCILDVQIGDLLMGWHSIAVGAWGGASACVLADGYTNLSLTLVFGRLVCILGGFEDLKLLERLVEGKEATGVIGYVAKELGTELLVMRKEDMDSELISCHVILLPMVGKR</sequence>
<dbReference type="OrthoDB" id="539659at2759"/>
<evidence type="ECO:0000313" key="1">
    <source>
        <dbReference type="EMBL" id="KAG2310354.1"/>
    </source>
</evidence>
<evidence type="ECO:0000313" key="2">
    <source>
        <dbReference type="Proteomes" id="UP000886595"/>
    </source>
</evidence>
<organism evidence="1 2">
    <name type="scientific">Brassica carinata</name>
    <name type="common">Ethiopian mustard</name>
    <name type="synonym">Abyssinian cabbage</name>
    <dbReference type="NCBI Taxonomy" id="52824"/>
    <lineage>
        <taxon>Eukaryota</taxon>
        <taxon>Viridiplantae</taxon>
        <taxon>Streptophyta</taxon>
        <taxon>Embryophyta</taxon>
        <taxon>Tracheophyta</taxon>
        <taxon>Spermatophyta</taxon>
        <taxon>Magnoliopsida</taxon>
        <taxon>eudicotyledons</taxon>
        <taxon>Gunneridae</taxon>
        <taxon>Pentapetalae</taxon>
        <taxon>rosids</taxon>
        <taxon>malvids</taxon>
        <taxon>Brassicales</taxon>
        <taxon>Brassicaceae</taxon>
        <taxon>Brassiceae</taxon>
        <taxon>Brassica</taxon>
    </lineage>
</organism>